<feature type="transmembrane region" description="Helical" evidence="1">
    <location>
        <begin position="12"/>
        <end position="30"/>
    </location>
</feature>
<reference evidence="3" key="1">
    <citation type="submission" date="2021-10" db="EMBL/GenBank/DDBJ databases">
        <title>Tamlana sargassums sp. nov., and Tamlana laminarinivorans sp. nov., two new bacteria isolated from the brown alga.</title>
        <authorList>
            <person name="Li J."/>
        </authorList>
    </citation>
    <scope>NUCLEOTIDE SEQUENCE</scope>
    <source>
        <strain evidence="3">62-3</strain>
    </source>
</reference>
<feature type="transmembrane region" description="Helical" evidence="1">
    <location>
        <begin position="297"/>
        <end position="318"/>
    </location>
</feature>
<keyword evidence="1" id="KW-1133">Transmembrane helix</keyword>
<feature type="transmembrane region" description="Helical" evidence="1">
    <location>
        <begin position="203"/>
        <end position="222"/>
    </location>
</feature>
<evidence type="ECO:0000259" key="2">
    <source>
        <dbReference type="Pfam" id="PF01757"/>
    </source>
</evidence>
<gene>
    <name evidence="3" type="ORF">LG651_12775</name>
</gene>
<feature type="transmembrane region" description="Helical" evidence="1">
    <location>
        <begin position="150"/>
        <end position="168"/>
    </location>
</feature>
<dbReference type="AlphaFoldDB" id="A0A9X1I9A5"/>
<dbReference type="RefSeq" id="WP_226696504.1">
    <property type="nucleotide sequence ID" value="NZ_JAJAPX010000005.1"/>
</dbReference>
<feature type="transmembrane region" description="Helical" evidence="1">
    <location>
        <begin position="50"/>
        <end position="72"/>
    </location>
</feature>
<feature type="domain" description="Acyltransferase 3" evidence="2">
    <location>
        <begin position="8"/>
        <end position="313"/>
    </location>
</feature>
<feature type="transmembrane region" description="Helical" evidence="1">
    <location>
        <begin position="234"/>
        <end position="253"/>
    </location>
</feature>
<dbReference type="GO" id="GO:0016747">
    <property type="term" value="F:acyltransferase activity, transferring groups other than amino-acyl groups"/>
    <property type="evidence" value="ECO:0007669"/>
    <property type="project" value="InterPro"/>
</dbReference>
<feature type="transmembrane region" description="Helical" evidence="1">
    <location>
        <begin position="79"/>
        <end position="100"/>
    </location>
</feature>
<keyword evidence="4" id="KW-1185">Reference proteome</keyword>
<comment type="caution">
    <text evidence="3">The sequence shown here is derived from an EMBL/GenBank/DDBJ whole genome shotgun (WGS) entry which is preliminary data.</text>
</comment>
<organism evidence="3 4">
    <name type="scientific">Neotamlana sargassicola</name>
    <dbReference type="NCBI Taxonomy" id="2883125"/>
    <lineage>
        <taxon>Bacteria</taxon>
        <taxon>Pseudomonadati</taxon>
        <taxon>Bacteroidota</taxon>
        <taxon>Flavobacteriia</taxon>
        <taxon>Flavobacteriales</taxon>
        <taxon>Flavobacteriaceae</taxon>
        <taxon>Neotamlana</taxon>
    </lineage>
</organism>
<keyword evidence="1" id="KW-0812">Transmembrane</keyword>
<keyword evidence="3" id="KW-0012">Acyltransferase</keyword>
<keyword evidence="1" id="KW-0472">Membrane</keyword>
<keyword evidence="3" id="KW-0808">Transferase</keyword>
<dbReference type="EMBL" id="JAJAPX010000005">
    <property type="protein sequence ID" value="MCB4809125.1"/>
    <property type="molecule type" value="Genomic_DNA"/>
</dbReference>
<name>A0A9X1I9A5_9FLAO</name>
<protein>
    <submittedName>
        <fullName evidence="3">Acyltransferase family protein</fullName>
    </submittedName>
</protein>
<dbReference type="Pfam" id="PF01757">
    <property type="entry name" value="Acyl_transf_3"/>
    <property type="match status" value="1"/>
</dbReference>
<accession>A0A9X1I9A5</accession>
<evidence type="ECO:0000313" key="3">
    <source>
        <dbReference type="EMBL" id="MCB4809125.1"/>
    </source>
</evidence>
<proteinExistence type="predicted"/>
<feature type="transmembrane region" description="Helical" evidence="1">
    <location>
        <begin position="174"/>
        <end position="191"/>
    </location>
</feature>
<feature type="transmembrane region" description="Helical" evidence="1">
    <location>
        <begin position="120"/>
        <end position="138"/>
    </location>
</feature>
<evidence type="ECO:0000256" key="1">
    <source>
        <dbReference type="SAM" id="Phobius"/>
    </source>
</evidence>
<dbReference type="InterPro" id="IPR002656">
    <property type="entry name" value="Acyl_transf_3_dom"/>
</dbReference>
<sequence>MKKKRKSNIELLRIVLMLMIISHHIIVHGLGLKNITSEDFINTKLTYIEILLNSFFVMGVNGFVFISGYFGIKFKIKRILSIIVQAISYSVILYLGLCLINKVDFDFFSLSKAFFPISRNIWWFITTYIGLYFIAPFLNSGMKNLKKTELIYILVGLFILNCFSSFAFGGISKSGYHLFNFIFLYLIGRFIRQTEINIKHPKLIFLSCSFTISLLGFIFIGINKTPFVWRLFYYNNPILILSAISLFFVFFNFKIGYNKQINIIAQLVLGVYMIHDFPNVRNFIASIVNFFEKNYNLALLPLLLLTLILSIFIISSLIEYIRFYLYNSFYNKINDSLEIDQLKSKLITFANNVHKTFVA</sequence>
<dbReference type="Proteomes" id="UP001139286">
    <property type="component" value="Unassembled WGS sequence"/>
</dbReference>
<evidence type="ECO:0000313" key="4">
    <source>
        <dbReference type="Proteomes" id="UP001139286"/>
    </source>
</evidence>